<dbReference type="Gene3D" id="3.20.20.80">
    <property type="entry name" value="Glycosidases"/>
    <property type="match status" value="1"/>
</dbReference>
<dbReference type="FunFam" id="2.60.120.260:FF:000065">
    <property type="entry name" value="Beta-galactosidase A"/>
    <property type="match status" value="1"/>
</dbReference>
<protein>
    <recommendedName>
        <fullName evidence="3 8">Beta-galactosidase</fullName>
        <ecNumber evidence="3 8">3.2.1.23</ecNumber>
    </recommendedName>
</protein>
<keyword evidence="5 8" id="KW-0378">Hydrolase</keyword>
<proteinExistence type="inferred from homology"/>
<dbReference type="Pfam" id="PF10435">
    <property type="entry name" value="BetaGal_dom2"/>
    <property type="match status" value="1"/>
</dbReference>
<dbReference type="SMART" id="SM01029">
    <property type="entry name" value="BetaGal_dom2"/>
    <property type="match status" value="1"/>
</dbReference>
<reference evidence="11" key="1">
    <citation type="submission" date="2022-11" db="EMBL/GenBank/DDBJ databases">
        <authorList>
            <person name="Petersen C."/>
        </authorList>
    </citation>
    <scope>NUCLEOTIDE SEQUENCE</scope>
    <source>
        <strain evidence="11">IBT 29864</strain>
    </source>
</reference>
<dbReference type="InterPro" id="IPR019801">
    <property type="entry name" value="Glyco_hydro_35_CS"/>
</dbReference>
<gene>
    <name evidence="11" type="ORF">N7496_008500</name>
</gene>
<dbReference type="InterPro" id="IPR025972">
    <property type="entry name" value="BetaGal_dom3"/>
</dbReference>
<dbReference type="InterPro" id="IPR031330">
    <property type="entry name" value="Gly_Hdrlase_35_cat"/>
</dbReference>
<keyword evidence="6" id="KW-0325">Glycoprotein</keyword>
<dbReference type="PANTHER" id="PTHR23421">
    <property type="entry name" value="BETA-GALACTOSIDASE RELATED"/>
    <property type="match status" value="1"/>
</dbReference>
<comment type="caution">
    <text evidence="11">The sequence shown here is derived from an EMBL/GenBank/DDBJ whole genome shotgun (WGS) entry which is preliminary data.</text>
</comment>
<dbReference type="PROSITE" id="PS01182">
    <property type="entry name" value="GLYCOSYL_HYDROL_F35"/>
    <property type="match status" value="1"/>
</dbReference>
<dbReference type="EMBL" id="JAPZBS010000007">
    <property type="protein sequence ID" value="KAJ5368740.1"/>
    <property type="molecule type" value="Genomic_DNA"/>
</dbReference>
<dbReference type="FunFam" id="3.20.20.80:FF:000040">
    <property type="entry name" value="Beta-galactosidase A"/>
    <property type="match status" value="1"/>
</dbReference>
<dbReference type="GeneID" id="81440598"/>
<dbReference type="SUPFAM" id="SSF51445">
    <property type="entry name" value="(Trans)glycosidases"/>
    <property type="match status" value="1"/>
</dbReference>
<feature type="domain" description="Beta-galactosidase" evidence="10">
    <location>
        <begin position="399"/>
        <end position="580"/>
    </location>
</feature>
<evidence type="ECO:0000256" key="5">
    <source>
        <dbReference type="ARBA" id="ARBA00022801"/>
    </source>
</evidence>
<dbReference type="InterPro" id="IPR037110">
    <property type="entry name" value="Betagal_dom2_sf"/>
</dbReference>
<dbReference type="Proteomes" id="UP001147782">
    <property type="component" value="Unassembled WGS sequence"/>
</dbReference>
<dbReference type="Pfam" id="PF13364">
    <property type="entry name" value="BetaGal_ABD2"/>
    <property type="match status" value="2"/>
</dbReference>
<evidence type="ECO:0000256" key="7">
    <source>
        <dbReference type="ARBA" id="ARBA00023295"/>
    </source>
</evidence>
<dbReference type="GO" id="GO:0005975">
    <property type="term" value="P:carbohydrate metabolic process"/>
    <property type="evidence" value="ECO:0007669"/>
    <property type="project" value="InterPro"/>
</dbReference>
<accession>A0A9W9V6Z5</accession>
<dbReference type="EC" id="3.2.1.23" evidence="3 8"/>
<dbReference type="Gene3D" id="2.102.20.10">
    <property type="entry name" value="Beta-galactosidase, domain 2"/>
    <property type="match status" value="1"/>
</dbReference>
<evidence type="ECO:0000256" key="8">
    <source>
        <dbReference type="RuleBase" id="RU000675"/>
    </source>
</evidence>
<comment type="catalytic activity">
    <reaction evidence="1 8">
        <text>Hydrolysis of terminal non-reducing beta-D-galactose residues in beta-D-galactosides.</text>
        <dbReference type="EC" id="3.2.1.23"/>
    </reaction>
</comment>
<comment type="similarity">
    <text evidence="2 9">Belongs to the glycosyl hydrolase 35 family.</text>
</comment>
<dbReference type="Gene3D" id="2.60.390.10">
    <property type="entry name" value="Beta-galactosidase, domain 3"/>
    <property type="match status" value="1"/>
</dbReference>
<dbReference type="OrthoDB" id="1657402at2759"/>
<evidence type="ECO:0000256" key="2">
    <source>
        <dbReference type="ARBA" id="ARBA00009809"/>
    </source>
</evidence>
<evidence type="ECO:0000313" key="11">
    <source>
        <dbReference type="EMBL" id="KAJ5368740.1"/>
    </source>
</evidence>
<dbReference type="InterPro" id="IPR008979">
    <property type="entry name" value="Galactose-bd-like_sf"/>
</dbReference>
<dbReference type="InterPro" id="IPR018954">
    <property type="entry name" value="Betagal_dom2"/>
</dbReference>
<dbReference type="FunFam" id="2.102.20.10:FF:000001">
    <property type="entry name" value="Beta-galactosidase A"/>
    <property type="match status" value="1"/>
</dbReference>
<evidence type="ECO:0000256" key="1">
    <source>
        <dbReference type="ARBA" id="ARBA00001412"/>
    </source>
</evidence>
<dbReference type="Gene3D" id="2.60.120.260">
    <property type="entry name" value="Galactose-binding domain-like"/>
    <property type="match status" value="2"/>
</dbReference>
<dbReference type="GO" id="GO:0004565">
    <property type="term" value="F:beta-galactosidase activity"/>
    <property type="evidence" value="ECO:0007669"/>
    <property type="project" value="UniProtKB-EC"/>
</dbReference>
<dbReference type="InterPro" id="IPR017853">
    <property type="entry name" value="GH"/>
</dbReference>
<name>A0A9W9V6Z5_9EURO</name>
<dbReference type="SUPFAM" id="SSF49785">
    <property type="entry name" value="Galactose-binding domain-like"/>
    <property type="match status" value="2"/>
</dbReference>
<dbReference type="InterPro" id="IPR025300">
    <property type="entry name" value="BetaGal_jelly_roll_dom"/>
</dbReference>
<keyword evidence="12" id="KW-1185">Reference proteome</keyword>
<dbReference type="InterPro" id="IPR036833">
    <property type="entry name" value="BetaGal_dom3_sf"/>
</dbReference>
<organism evidence="11 12">
    <name type="scientific">Penicillium cataractarum</name>
    <dbReference type="NCBI Taxonomy" id="2100454"/>
    <lineage>
        <taxon>Eukaryota</taxon>
        <taxon>Fungi</taxon>
        <taxon>Dikarya</taxon>
        <taxon>Ascomycota</taxon>
        <taxon>Pezizomycotina</taxon>
        <taxon>Eurotiomycetes</taxon>
        <taxon>Eurotiomycetidae</taxon>
        <taxon>Eurotiales</taxon>
        <taxon>Aspergillaceae</taxon>
        <taxon>Penicillium</taxon>
    </lineage>
</organism>
<dbReference type="InterPro" id="IPR001944">
    <property type="entry name" value="Glycoside_Hdrlase_35"/>
</dbReference>
<evidence type="ECO:0000256" key="9">
    <source>
        <dbReference type="RuleBase" id="RU003679"/>
    </source>
</evidence>
<sequence>MLLPWKESVSPLLLLAQVCNAYSKVSSLKPREGTAESDPVIWDSNSMIIGGERLMVYSGEFHPFRLPVPGLWLDIFQKVKAMGFTAVSFYINWALLEGEPGTLKMDGVFDLEPFFDAAVKTGLYLIARPGPYINGEVSGGGFPGWMQRTEGTLRTNASDYLDSTRNYLRDMADMIRKHQITEGGPVIMVQVENEYTICKDYTSSCLNKEYMQFIEDQYHNAGVNIPFSNNDVASIGDFAPGTGAGAVDVYGVDFYPFGYGPLCTNPSNWNRTQTSLTGLPSWTMNHTTHDSCLLRLWTAILPPLHGLIINRGGVGADMCAALLNEAFERVFYKNVYSIGTRILNLYMIFGGTNWGNLGHPLGYSSYDLGSAISEDRQITREKYSEAKLEANFLRVSPAYLTSEPLNGSYGIFTDARDLAVTPLVDEGSGTSFYIVRHGNYMSDTPTSYHWSAITDMGNVSVPQIQNSLTLSGRDSKIHVADYIVGDIHLFYSSAEIFYWTDSSDRSLLILYGGEGETHEFAVPASLPKPTITEGNHDGIIIREQNESIIVNWKVTSTRSTINFGNRLEVLLLWRNEAYNYWVLNSTLSTSVTPYRKGSPLIVSGGYLMRNVSIDDGTINLCGDVNQTTKIEVLAGAPAGVKRISFNGETLKTKRGTNNRLSAMVNYEKPNIQSLDLRTMKWKYIDTLPEIGRSYADDLWTRCILNTSKNPRSITTPTSLYASDYGYHAGSLIYRGNFTANGGEELFSITTQGGNAYGHSVYLGSTFLGSWRGSSGAASHDQTFSIPRLKAGSHYIFTVVIDHMGLDMNFFVDSDEMKTPRGILNYNLTGHLEPSDISWKMTGNLGGEKYKDPSRGPLNEGALYAERQGYHLPGAPTTGWETRSPIDQGLDQAGLGFFVTTFDLDIPVGWDIPMALTFTNNTHLRLDISELEAYRVQVFVNGWQFGEYVNNIGPQVAFPIPEGILNHNGTNYLALSLWAQDKSGAKIEGLTLEPTAYIKSGYAKPQLSPGVSWTRRPGAY</sequence>
<dbReference type="Pfam" id="PF13363">
    <property type="entry name" value="BetaGal_dom3"/>
    <property type="match status" value="1"/>
</dbReference>
<dbReference type="SUPFAM" id="SSF51011">
    <property type="entry name" value="Glycosyl hydrolase domain"/>
    <property type="match status" value="1"/>
</dbReference>
<reference evidence="11" key="2">
    <citation type="journal article" date="2023" name="IMA Fungus">
        <title>Comparative genomic study of the Penicillium genus elucidates a diverse pangenome and 15 lateral gene transfer events.</title>
        <authorList>
            <person name="Petersen C."/>
            <person name="Sorensen T."/>
            <person name="Nielsen M.R."/>
            <person name="Sondergaard T.E."/>
            <person name="Sorensen J.L."/>
            <person name="Fitzpatrick D.A."/>
            <person name="Frisvad J.C."/>
            <person name="Nielsen K.L."/>
        </authorList>
    </citation>
    <scope>NUCLEOTIDE SEQUENCE</scope>
    <source>
        <strain evidence="11">IBT 29864</strain>
    </source>
</reference>
<keyword evidence="7 8" id="KW-0326">Glycosidase</keyword>
<evidence type="ECO:0000259" key="10">
    <source>
        <dbReference type="SMART" id="SM01029"/>
    </source>
</evidence>
<dbReference type="Pfam" id="PF01301">
    <property type="entry name" value="Glyco_hydro_35"/>
    <property type="match status" value="1"/>
</dbReference>
<evidence type="ECO:0000256" key="3">
    <source>
        <dbReference type="ARBA" id="ARBA00012756"/>
    </source>
</evidence>
<dbReference type="SUPFAM" id="SSF117100">
    <property type="entry name" value="Beta-galactosidase LacA, domain 3"/>
    <property type="match status" value="1"/>
</dbReference>
<dbReference type="AlphaFoldDB" id="A0A9W9V6Z5"/>
<evidence type="ECO:0000256" key="4">
    <source>
        <dbReference type="ARBA" id="ARBA00022729"/>
    </source>
</evidence>
<keyword evidence="4" id="KW-0732">Signal</keyword>
<dbReference type="RefSeq" id="XP_056553482.1">
    <property type="nucleotide sequence ID" value="XM_056701419.1"/>
</dbReference>
<evidence type="ECO:0000313" key="12">
    <source>
        <dbReference type="Proteomes" id="UP001147782"/>
    </source>
</evidence>
<dbReference type="PRINTS" id="PR00742">
    <property type="entry name" value="GLHYDRLASE35"/>
</dbReference>
<evidence type="ECO:0000256" key="6">
    <source>
        <dbReference type="ARBA" id="ARBA00023180"/>
    </source>
</evidence>